<dbReference type="OrthoDB" id="593800at2"/>
<keyword evidence="1" id="KW-0001">2Fe-2S</keyword>
<evidence type="ECO:0000256" key="4">
    <source>
        <dbReference type="ARBA" id="ARBA00023014"/>
    </source>
</evidence>
<dbReference type="Gene3D" id="2.102.10.10">
    <property type="entry name" value="Rieske [2Fe-2S] iron-sulphur domain"/>
    <property type="match status" value="1"/>
</dbReference>
<keyword evidence="6" id="KW-0560">Oxidoreductase</keyword>
<dbReference type="GO" id="GO:0051537">
    <property type="term" value="F:2 iron, 2 sulfur cluster binding"/>
    <property type="evidence" value="ECO:0007669"/>
    <property type="project" value="UniProtKB-KW"/>
</dbReference>
<evidence type="ECO:0000256" key="2">
    <source>
        <dbReference type="ARBA" id="ARBA00022723"/>
    </source>
</evidence>
<dbReference type="InterPro" id="IPR017941">
    <property type="entry name" value="Rieske_2Fe-2S"/>
</dbReference>
<keyword evidence="7" id="KW-1185">Reference proteome</keyword>
<evidence type="ECO:0000313" key="6">
    <source>
        <dbReference type="EMBL" id="VVM08473.1"/>
    </source>
</evidence>
<dbReference type="PANTHER" id="PTHR21496:SF23">
    <property type="entry name" value="3-PHENYLPROPIONATE_CINNAMIC ACID DIOXYGENASE FERREDOXIN SUBUNIT"/>
    <property type="match status" value="1"/>
</dbReference>
<keyword evidence="4" id="KW-0411">Iron-sulfur</keyword>
<feature type="domain" description="Rieske" evidence="5">
    <location>
        <begin position="13"/>
        <end position="105"/>
    </location>
</feature>
<dbReference type="SUPFAM" id="SSF50022">
    <property type="entry name" value="ISP domain"/>
    <property type="match status" value="1"/>
</dbReference>
<dbReference type="PROSITE" id="PS51296">
    <property type="entry name" value="RIESKE"/>
    <property type="match status" value="1"/>
</dbReference>
<sequence length="108" mass="11530">MSDPSPLDKEARLDLGPVQAIPPGQGRCFRIGSSAIAVFRLRDGALRALDAHCPHQGGLLSDGLVDNEKVLCPLHALAFSLHTGAGLHHSLRVSRYKEIGRARMPSSA</sequence>
<protein>
    <submittedName>
        <fullName evidence="6">Nitrite reductase (NADH) small subunit</fullName>
        <ecNumber evidence="6">1.7.1.15</ecNumber>
    </submittedName>
</protein>
<comment type="caution">
    <text evidence="6">The sequence shown here is derived from an EMBL/GenBank/DDBJ whole genome shotgun (WGS) entry which is preliminary data.</text>
</comment>
<organism evidence="6 7">
    <name type="scientific">Methylacidimicrobium cyclopophantes</name>
    <dbReference type="NCBI Taxonomy" id="1041766"/>
    <lineage>
        <taxon>Bacteria</taxon>
        <taxon>Pseudomonadati</taxon>
        <taxon>Verrucomicrobiota</taxon>
        <taxon>Methylacidimicrobium</taxon>
    </lineage>
</organism>
<evidence type="ECO:0000256" key="3">
    <source>
        <dbReference type="ARBA" id="ARBA00023004"/>
    </source>
</evidence>
<dbReference type="GO" id="GO:0046872">
    <property type="term" value="F:metal ion binding"/>
    <property type="evidence" value="ECO:0007669"/>
    <property type="project" value="UniProtKB-KW"/>
</dbReference>
<dbReference type="Proteomes" id="UP000381693">
    <property type="component" value="Unassembled WGS sequence"/>
</dbReference>
<dbReference type="PANTHER" id="PTHR21496">
    <property type="entry name" value="FERREDOXIN-RELATED"/>
    <property type="match status" value="1"/>
</dbReference>
<dbReference type="EMBL" id="CABFUZ020000258">
    <property type="protein sequence ID" value="VVM08473.1"/>
    <property type="molecule type" value="Genomic_DNA"/>
</dbReference>
<dbReference type="InterPro" id="IPR036922">
    <property type="entry name" value="Rieske_2Fe-2S_sf"/>
</dbReference>
<reference evidence="6" key="1">
    <citation type="submission" date="2019-09" db="EMBL/GenBank/DDBJ databases">
        <authorList>
            <person name="Cremers G."/>
        </authorList>
    </citation>
    <scope>NUCLEOTIDE SEQUENCE [LARGE SCALE GENOMIC DNA]</scope>
    <source>
        <strain evidence="6">3B</strain>
    </source>
</reference>
<gene>
    <name evidence="6" type="primary">nirD</name>
    <name evidence="6" type="ORF">MAMC_02188</name>
</gene>
<dbReference type="EC" id="1.7.1.15" evidence="6"/>
<evidence type="ECO:0000259" key="5">
    <source>
        <dbReference type="PROSITE" id="PS51296"/>
    </source>
</evidence>
<keyword evidence="2" id="KW-0479">Metal-binding</keyword>
<evidence type="ECO:0000313" key="7">
    <source>
        <dbReference type="Proteomes" id="UP000381693"/>
    </source>
</evidence>
<name>A0A5E6MH86_9BACT</name>
<dbReference type="AlphaFoldDB" id="A0A5E6MH86"/>
<proteinExistence type="predicted"/>
<evidence type="ECO:0000256" key="1">
    <source>
        <dbReference type="ARBA" id="ARBA00022714"/>
    </source>
</evidence>
<dbReference type="GO" id="GO:0106316">
    <property type="term" value="F:nitrite reductase (NADH) activity"/>
    <property type="evidence" value="ECO:0007669"/>
    <property type="project" value="UniProtKB-EC"/>
</dbReference>
<dbReference type="Pfam" id="PF00355">
    <property type="entry name" value="Rieske"/>
    <property type="match status" value="1"/>
</dbReference>
<keyword evidence="3" id="KW-0408">Iron</keyword>
<accession>A0A5E6MH86</accession>